<dbReference type="InterPro" id="IPR045056">
    <property type="entry name" value="Nop56/Nop58"/>
</dbReference>
<dbReference type="GO" id="GO:0032040">
    <property type="term" value="C:small-subunit processome"/>
    <property type="evidence" value="ECO:0007669"/>
    <property type="project" value="InterPro"/>
</dbReference>
<protein>
    <recommendedName>
        <fullName evidence="3">Nucleolar protein 58/56 N-terminal domain-containing protein</fullName>
    </recommendedName>
</protein>
<sequence length="498" mass="56538">MGRRRERRRTRQEKIYFRPNVLRTIAKKLKNNGVMLLLFETPSGFALFSSSEVYFRLPNTLKDIWAEFADTRRPICELHWKYLINKDMKRAAILAEFRAFADKSSAIHADTGVNKWLADMIYTWRLPGMKLAVGKPEYKTIIESKLGIPCVHNEIVMEIMWGIQHLMHTLVPVPLEKAEVAKVDRFPMSQGLKMFLSRYGFDVEPEMLNEQIVATAGALFRCDAVFKNYLEYLANASRRFENVSGIKCEHWGALKVATALKVVCCPEEDDNLHEVLSEDELLKLKEEAPKYKDLVSKPHCMRTYEEISKAHRIRAEKRRLLGFLVKEAKAACEKGKLHGESEQIPQEHVMFANLCRMILPLISALKPPYVHEFPLPKGLKRSWDSAFEPLVQNKSTFCEGLSLGETGGTRIARRFSFSGAQPSTSKAIVPYKPIPHVLLSILAESQKIDVDNMDRDQYTNLGKSVLAPLTTTEQVEVGIEATPLASVGDSNRATKVSV</sequence>
<dbReference type="Proteomes" id="UP000823388">
    <property type="component" value="Chromosome 3K"/>
</dbReference>
<accession>A0A8T0V082</accession>
<reference evidence="1 2" key="1">
    <citation type="submission" date="2020-05" db="EMBL/GenBank/DDBJ databases">
        <title>WGS assembly of Panicum virgatum.</title>
        <authorList>
            <person name="Lovell J.T."/>
            <person name="Jenkins J."/>
            <person name="Shu S."/>
            <person name="Juenger T.E."/>
            <person name="Schmutz J."/>
        </authorList>
    </citation>
    <scope>NUCLEOTIDE SEQUENCE [LARGE SCALE GENOMIC DNA]</scope>
    <source>
        <strain evidence="2">cv. AP13</strain>
    </source>
</reference>
<proteinExistence type="predicted"/>
<evidence type="ECO:0008006" key="3">
    <source>
        <dbReference type="Google" id="ProtNLM"/>
    </source>
</evidence>
<evidence type="ECO:0000313" key="2">
    <source>
        <dbReference type="Proteomes" id="UP000823388"/>
    </source>
</evidence>
<keyword evidence="2" id="KW-1185">Reference proteome</keyword>
<dbReference type="EMBL" id="CM029041">
    <property type="protein sequence ID" value="KAG2629852.1"/>
    <property type="molecule type" value="Genomic_DNA"/>
</dbReference>
<dbReference type="AlphaFoldDB" id="A0A8T0V082"/>
<dbReference type="GO" id="GO:0031428">
    <property type="term" value="C:box C/D methylation guide snoRNP complex"/>
    <property type="evidence" value="ECO:0007669"/>
    <property type="project" value="InterPro"/>
</dbReference>
<dbReference type="PANTHER" id="PTHR10894:SF14">
    <property type="entry name" value="EXPRESSED PROTEIN"/>
    <property type="match status" value="1"/>
</dbReference>
<comment type="caution">
    <text evidence="1">The sequence shown here is derived from an EMBL/GenBank/DDBJ whole genome shotgun (WGS) entry which is preliminary data.</text>
</comment>
<organism evidence="1 2">
    <name type="scientific">Panicum virgatum</name>
    <name type="common">Blackwell switchgrass</name>
    <dbReference type="NCBI Taxonomy" id="38727"/>
    <lineage>
        <taxon>Eukaryota</taxon>
        <taxon>Viridiplantae</taxon>
        <taxon>Streptophyta</taxon>
        <taxon>Embryophyta</taxon>
        <taxon>Tracheophyta</taxon>
        <taxon>Spermatophyta</taxon>
        <taxon>Magnoliopsida</taxon>
        <taxon>Liliopsida</taxon>
        <taxon>Poales</taxon>
        <taxon>Poaceae</taxon>
        <taxon>PACMAD clade</taxon>
        <taxon>Panicoideae</taxon>
        <taxon>Panicodae</taxon>
        <taxon>Paniceae</taxon>
        <taxon>Panicinae</taxon>
        <taxon>Panicum</taxon>
        <taxon>Panicum sect. Hiantes</taxon>
    </lineage>
</organism>
<name>A0A8T0V082_PANVG</name>
<dbReference type="PANTHER" id="PTHR10894">
    <property type="entry name" value="NUCLEOLAR PROTEIN 5 NUCLEOLAR PROTEIN NOP5 NOP58"/>
    <property type="match status" value="1"/>
</dbReference>
<evidence type="ECO:0000313" key="1">
    <source>
        <dbReference type="EMBL" id="KAG2629852.1"/>
    </source>
</evidence>
<dbReference type="GO" id="GO:0030515">
    <property type="term" value="F:snoRNA binding"/>
    <property type="evidence" value="ECO:0007669"/>
    <property type="project" value="InterPro"/>
</dbReference>
<gene>
    <name evidence="1" type="ORF">PVAP13_3KG507400</name>
</gene>